<name>A0ABW5LMI2_9FLAO</name>
<evidence type="ECO:0008006" key="3">
    <source>
        <dbReference type="Google" id="ProtNLM"/>
    </source>
</evidence>
<comment type="caution">
    <text evidence="1">The sequence shown here is derived from an EMBL/GenBank/DDBJ whole genome shotgun (WGS) entry which is preliminary data.</text>
</comment>
<sequence length="124" mass="15143">MKEEKENTKYLMNWDSKKIWKEEIISKKFIKYLKEPEVKEFISEEGCQLGVISERDIIDWVDKEENLNFWNSKMKDHICEKIIKDDDDYFVGCDYEDFKNGYFFVASLWKTKKGENLIILEYYH</sequence>
<evidence type="ECO:0000313" key="1">
    <source>
        <dbReference type="EMBL" id="MFD2565607.1"/>
    </source>
</evidence>
<dbReference type="EMBL" id="JBHULE010000035">
    <property type="protein sequence ID" value="MFD2565607.1"/>
    <property type="molecule type" value="Genomic_DNA"/>
</dbReference>
<protein>
    <recommendedName>
        <fullName evidence="3">Phage protein</fullName>
    </recommendedName>
</protein>
<proteinExistence type="predicted"/>
<organism evidence="1 2">
    <name type="scientific">Aquimarina rubra</name>
    <dbReference type="NCBI Taxonomy" id="1920033"/>
    <lineage>
        <taxon>Bacteria</taxon>
        <taxon>Pseudomonadati</taxon>
        <taxon>Bacteroidota</taxon>
        <taxon>Flavobacteriia</taxon>
        <taxon>Flavobacteriales</taxon>
        <taxon>Flavobacteriaceae</taxon>
        <taxon>Aquimarina</taxon>
    </lineage>
</organism>
<accession>A0ABW5LMI2</accession>
<evidence type="ECO:0000313" key="2">
    <source>
        <dbReference type="Proteomes" id="UP001597319"/>
    </source>
</evidence>
<dbReference type="RefSeq" id="WP_378295415.1">
    <property type="nucleotide sequence ID" value="NZ_JBHULE010000035.1"/>
</dbReference>
<keyword evidence="2" id="KW-1185">Reference proteome</keyword>
<dbReference type="Proteomes" id="UP001597319">
    <property type="component" value="Unassembled WGS sequence"/>
</dbReference>
<gene>
    <name evidence="1" type="ORF">ACFSR1_23230</name>
</gene>
<reference evidence="2" key="1">
    <citation type="journal article" date="2019" name="Int. J. Syst. Evol. Microbiol.">
        <title>The Global Catalogue of Microorganisms (GCM) 10K type strain sequencing project: providing services to taxonomists for standard genome sequencing and annotation.</title>
        <authorList>
            <consortium name="The Broad Institute Genomics Platform"/>
            <consortium name="The Broad Institute Genome Sequencing Center for Infectious Disease"/>
            <person name="Wu L."/>
            <person name="Ma J."/>
        </authorList>
    </citation>
    <scope>NUCLEOTIDE SEQUENCE [LARGE SCALE GENOMIC DNA]</scope>
    <source>
        <strain evidence="2">KCTC 52274</strain>
    </source>
</reference>